<dbReference type="Gene3D" id="1.50.40.10">
    <property type="entry name" value="Mitochondrial carrier domain"/>
    <property type="match status" value="1"/>
</dbReference>
<keyword evidence="5" id="KW-0677">Repeat</keyword>
<protein>
    <recommendedName>
        <fullName evidence="11">Mitochondrial thiamine pyrophosphate carrier</fullName>
    </recommendedName>
</protein>
<dbReference type="PRINTS" id="PR00926">
    <property type="entry name" value="MITOCARRIER"/>
</dbReference>
<feature type="repeat" description="Solcar" evidence="7">
    <location>
        <begin position="119"/>
        <end position="205"/>
    </location>
</feature>
<dbReference type="InterPro" id="IPR023395">
    <property type="entry name" value="MCP_dom_sf"/>
</dbReference>
<organism evidence="9 10">
    <name type="scientific">Meganyctiphanes norvegica</name>
    <name type="common">Northern krill</name>
    <name type="synonym">Thysanopoda norvegica</name>
    <dbReference type="NCBI Taxonomy" id="48144"/>
    <lineage>
        <taxon>Eukaryota</taxon>
        <taxon>Metazoa</taxon>
        <taxon>Ecdysozoa</taxon>
        <taxon>Arthropoda</taxon>
        <taxon>Crustacea</taxon>
        <taxon>Multicrustacea</taxon>
        <taxon>Malacostraca</taxon>
        <taxon>Eumalacostraca</taxon>
        <taxon>Eucarida</taxon>
        <taxon>Euphausiacea</taxon>
        <taxon>Euphausiidae</taxon>
        <taxon>Meganyctiphanes</taxon>
    </lineage>
</organism>
<proteinExistence type="inferred from homology"/>
<evidence type="ECO:0008006" key="11">
    <source>
        <dbReference type="Google" id="ProtNLM"/>
    </source>
</evidence>
<dbReference type="EMBL" id="CAXKWB010000763">
    <property type="protein sequence ID" value="CAL4062177.1"/>
    <property type="molecule type" value="Genomic_DNA"/>
</dbReference>
<keyword evidence="10" id="KW-1185">Reference proteome</keyword>
<evidence type="ECO:0000256" key="1">
    <source>
        <dbReference type="ARBA" id="ARBA00004141"/>
    </source>
</evidence>
<dbReference type="PROSITE" id="PS50920">
    <property type="entry name" value="SOLCAR"/>
    <property type="match status" value="3"/>
</dbReference>
<dbReference type="AlphaFoldDB" id="A0AAV2PPU7"/>
<keyword evidence="3 8" id="KW-0813">Transport</keyword>
<evidence type="ECO:0000256" key="8">
    <source>
        <dbReference type="RuleBase" id="RU000488"/>
    </source>
</evidence>
<accession>A0AAV2PPU7</accession>
<dbReference type="Pfam" id="PF00153">
    <property type="entry name" value="Mito_carr"/>
    <property type="match status" value="3"/>
</dbReference>
<evidence type="ECO:0000256" key="7">
    <source>
        <dbReference type="PROSITE-ProRule" id="PRU00282"/>
    </source>
</evidence>
<comment type="subcellular location">
    <subcellularLocation>
        <location evidence="1">Membrane</location>
        <topology evidence="1">Multi-pass membrane protein</topology>
    </subcellularLocation>
</comment>
<evidence type="ECO:0000256" key="5">
    <source>
        <dbReference type="ARBA" id="ARBA00022737"/>
    </source>
</evidence>
<dbReference type="PANTHER" id="PTHR24089">
    <property type="entry name" value="SOLUTE CARRIER FAMILY 25"/>
    <property type="match status" value="1"/>
</dbReference>
<sequence>MADKGSSHVSYQQKNKVRLSTFEHALAGGVSGFITRAVAQPLDVLKIRFQLQVEPTCGKRTGLYYGILQATAKIVNTEGLSGLWKGHVPAQFLTVAYGIGQFGSYAFLTRIASENGFGESNSIRGTCGGISGMIGTLLSMPCDVVRTRVVAQGHPKQYSGMFDACRQILKKEGPQSLWRGLTPTLLQNAPQTALQFYFYNAFMKFATSFCGEDGFLTASAISGTAAGAFAKACTYPLDTLKKRIQMRGFEDARSQFGRVVKYKSMLECIAKVTQEEGVIAWFKGLWPSLLKATVSSGLIFVSYEFTCIFLTKTYH</sequence>
<comment type="caution">
    <text evidence="9">The sequence shown here is derived from an EMBL/GenBank/DDBJ whole genome shotgun (WGS) entry which is preliminary data.</text>
</comment>
<evidence type="ECO:0000313" key="10">
    <source>
        <dbReference type="Proteomes" id="UP001497623"/>
    </source>
</evidence>
<name>A0AAV2PPU7_MEGNR</name>
<dbReference type="GO" id="GO:0016020">
    <property type="term" value="C:membrane"/>
    <property type="evidence" value="ECO:0007669"/>
    <property type="project" value="UniProtKB-SubCell"/>
</dbReference>
<evidence type="ECO:0000256" key="4">
    <source>
        <dbReference type="ARBA" id="ARBA00022692"/>
    </source>
</evidence>
<evidence type="ECO:0000256" key="2">
    <source>
        <dbReference type="ARBA" id="ARBA00006375"/>
    </source>
</evidence>
<feature type="repeat" description="Solcar" evidence="7">
    <location>
        <begin position="19"/>
        <end position="111"/>
    </location>
</feature>
<dbReference type="InterPro" id="IPR018108">
    <property type="entry name" value="MCP_transmembrane"/>
</dbReference>
<keyword evidence="4 7" id="KW-0812">Transmembrane</keyword>
<evidence type="ECO:0000313" key="9">
    <source>
        <dbReference type="EMBL" id="CAL4062177.1"/>
    </source>
</evidence>
<dbReference type="Proteomes" id="UP001497623">
    <property type="component" value="Unassembled WGS sequence"/>
</dbReference>
<evidence type="ECO:0000256" key="3">
    <source>
        <dbReference type="ARBA" id="ARBA00022448"/>
    </source>
</evidence>
<reference evidence="9 10" key="1">
    <citation type="submission" date="2024-05" db="EMBL/GenBank/DDBJ databases">
        <authorList>
            <person name="Wallberg A."/>
        </authorList>
    </citation>
    <scope>NUCLEOTIDE SEQUENCE [LARGE SCALE GENOMIC DNA]</scope>
</reference>
<comment type="similarity">
    <text evidence="2 8">Belongs to the mitochondrial carrier (TC 2.A.29) family.</text>
</comment>
<dbReference type="SUPFAM" id="SSF103506">
    <property type="entry name" value="Mitochondrial carrier"/>
    <property type="match status" value="1"/>
</dbReference>
<dbReference type="InterPro" id="IPR002067">
    <property type="entry name" value="MCP"/>
</dbReference>
<gene>
    <name evidence="9" type="ORF">MNOR_LOCUS2476</name>
</gene>
<evidence type="ECO:0000256" key="6">
    <source>
        <dbReference type="ARBA" id="ARBA00023136"/>
    </source>
</evidence>
<keyword evidence="6 7" id="KW-0472">Membrane</keyword>
<feature type="repeat" description="Solcar" evidence="7">
    <location>
        <begin position="214"/>
        <end position="309"/>
    </location>
</feature>
<dbReference type="GO" id="GO:0055085">
    <property type="term" value="P:transmembrane transport"/>
    <property type="evidence" value="ECO:0007669"/>
    <property type="project" value="InterPro"/>
</dbReference>